<keyword evidence="4" id="KW-0902">Two-component regulatory system</keyword>
<dbReference type="EC" id="2.7.13.3" evidence="2"/>
<dbReference type="Pfam" id="PF00512">
    <property type="entry name" value="HisKA"/>
    <property type="match status" value="1"/>
</dbReference>
<keyword evidence="6" id="KW-0175">Coiled coil</keyword>
<dbReference type="Proteomes" id="UP000714380">
    <property type="component" value="Unassembled WGS sequence"/>
</dbReference>
<dbReference type="InterPro" id="IPR003594">
    <property type="entry name" value="HATPase_dom"/>
</dbReference>
<evidence type="ECO:0000313" key="11">
    <source>
        <dbReference type="EMBL" id="MCA6063157.1"/>
    </source>
</evidence>
<dbReference type="PROSITE" id="PS50109">
    <property type="entry name" value="HIS_KIN"/>
    <property type="match status" value="1"/>
</dbReference>
<dbReference type="PANTHER" id="PTHR45339:SF1">
    <property type="entry name" value="HYBRID SIGNAL TRANSDUCTION HISTIDINE KINASE J"/>
    <property type="match status" value="1"/>
</dbReference>
<dbReference type="PRINTS" id="PR00344">
    <property type="entry name" value="BCTRLSENSOR"/>
</dbReference>
<comment type="caution">
    <text evidence="11">The sequence shown here is derived from an EMBL/GenBank/DDBJ whole genome shotgun (WGS) entry which is preliminary data.</text>
</comment>
<dbReference type="InterPro" id="IPR005467">
    <property type="entry name" value="His_kinase_dom"/>
</dbReference>
<dbReference type="SUPFAM" id="SSF55874">
    <property type="entry name" value="ATPase domain of HSP90 chaperone/DNA topoisomerase II/histidine kinase"/>
    <property type="match status" value="1"/>
</dbReference>
<protein>
    <recommendedName>
        <fullName evidence="2">histidine kinase</fullName>
        <ecNumber evidence="2">2.7.13.3</ecNumber>
    </recommendedName>
</protein>
<dbReference type="InterPro" id="IPR004358">
    <property type="entry name" value="Sig_transdc_His_kin-like_C"/>
</dbReference>
<dbReference type="CDD" id="cd17546">
    <property type="entry name" value="REC_hyHK_CKI1_RcsC-like"/>
    <property type="match status" value="1"/>
</dbReference>
<dbReference type="Pfam" id="PF07696">
    <property type="entry name" value="7TMR-DISMED2"/>
    <property type="match status" value="1"/>
</dbReference>
<feature type="domain" description="Response regulatory" evidence="10">
    <location>
        <begin position="759"/>
        <end position="878"/>
    </location>
</feature>
<dbReference type="EMBL" id="JAEDAH010000027">
    <property type="protein sequence ID" value="MCA6063157.1"/>
    <property type="molecule type" value="Genomic_DNA"/>
</dbReference>
<evidence type="ECO:0000256" key="4">
    <source>
        <dbReference type="ARBA" id="ARBA00023012"/>
    </source>
</evidence>
<feature type="transmembrane region" description="Helical" evidence="7">
    <location>
        <begin position="327"/>
        <end position="346"/>
    </location>
</feature>
<feature type="chain" id="PRO_5045168602" description="histidine kinase" evidence="8">
    <location>
        <begin position="16"/>
        <end position="884"/>
    </location>
</feature>
<evidence type="ECO:0000256" key="5">
    <source>
        <dbReference type="PROSITE-ProRule" id="PRU00169"/>
    </source>
</evidence>
<dbReference type="InterPro" id="IPR036097">
    <property type="entry name" value="HisK_dim/P_sf"/>
</dbReference>
<dbReference type="Pfam" id="PF00072">
    <property type="entry name" value="Response_reg"/>
    <property type="match status" value="1"/>
</dbReference>
<organism evidence="11 12">
    <name type="scientific">Thalassolituus marinus</name>
    <dbReference type="NCBI Taxonomy" id="671053"/>
    <lineage>
        <taxon>Bacteria</taxon>
        <taxon>Pseudomonadati</taxon>
        <taxon>Pseudomonadota</taxon>
        <taxon>Gammaproteobacteria</taxon>
        <taxon>Oceanospirillales</taxon>
        <taxon>Oceanospirillaceae</taxon>
        <taxon>Thalassolituus</taxon>
    </lineage>
</organism>
<dbReference type="InterPro" id="IPR011006">
    <property type="entry name" value="CheY-like_superfamily"/>
</dbReference>
<feature type="transmembrane region" description="Helical" evidence="7">
    <location>
        <begin position="211"/>
        <end position="230"/>
    </location>
</feature>
<feature type="transmembrane region" description="Helical" evidence="7">
    <location>
        <begin position="299"/>
        <end position="320"/>
    </location>
</feature>
<evidence type="ECO:0000256" key="8">
    <source>
        <dbReference type="SAM" id="SignalP"/>
    </source>
</evidence>
<accession>A0ABS7ZN88</accession>
<reference evidence="11 12" key="1">
    <citation type="submission" date="2020-12" db="EMBL/GenBank/DDBJ databases">
        <title>Novel Thalassolituus-related marine hydrocarbonoclastic bacteria mediated algae-derived hydrocarbons mineralization in twilight zone of the northern South China Sea.</title>
        <authorList>
            <person name="Dong C."/>
        </authorList>
    </citation>
    <scope>NUCLEOTIDE SEQUENCE [LARGE SCALE GENOMIC DNA]</scope>
    <source>
        <strain evidence="11 12">IMCC1826</strain>
    </source>
</reference>
<dbReference type="Gene3D" id="3.40.50.2300">
    <property type="match status" value="1"/>
</dbReference>
<feature type="transmembrane region" description="Helical" evidence="7">
    <location>
        <begin position="242"/>
        <end position="260"/>
    </location>
</feature>
<evidence type="ECO:0000313" key="12">
    <source>
        <dbReference type="Proteomes" id="UP000714380"/>
    </source>
</evidence>
<feature type="coiled-coil region" evidence="6">
    <location>
        <begin position="392"/>
        <end position="430"/>
    </location>
</feature>
<dbReference type="Gene3D" id="1.10.287.130">
    <property type="match status" value="1"/>
</dbReference>
<feature type="modified residue" description="4-aspartylphosphate" evidence="5">
    <location>
        <position position="810"/>
    </location>
</feature>
<dbReference type="InterPro" id="IPR011623">
    <property type="entry name" value="7TMR_DISM_rcpt_extracell_dom1"/>
</dbReference>
<evidence type="ECO:0000259" key="10">
    <source>
        <dbReference type="PROSITE" id="PS50110"/>
    </source>
</evidence>
<dbReference type="SMART" id="SM00387">
    <property type="entry name" value="HATPase_c"/>
    <property type="match status" value="1"/>
</dbReference>
<keyword evidence="12" id="KW-1185">Reference proteome</keyword>
<dbReference type="CDD" id="cd00082">
    <property type="entry name" value="HisKA"/>
    <property type="match status" value="1"/>
</dbReference>
<evidence type="ECO:0000256" key="1">
    <source>
        <dbReference type="ARBA" id="ARBA00000085"/>
    </source>
</evidence>
<dbReference type="PANTHER" id="PTHR45339">
    <property type="entry name" value="HYBRID SIGNAL TRANSDUCTION HISTIDINE KINASE J"/>
    <property type="match status" value="1"/>
</dbReference>
<evidence type="ECO:0000256" key="2">
    <source>
        <dbReference type="ARBA" id="ARBA00012438"/>
    </source>
</evidence>
<name>A0ABS7ZN88_9GAMM</name>
<dbReference type="SUPFAM" id="SSF47384">
    <property type="entry name" value="Homodimeric domain of signal transducing histidine kinase"/>
    <property type="match status" value="1"/>
</dbReference>
<dbReference type="Gene3D" id="2.60.40.2380">
    <property type="match status" value="1"/>
</dbReference>
<dbReference type="SMART" id="SM00388">
    <property type="entry name" value="HisKA"/>
    <property type="match status" value="1"/>
</dbReference>
<keyword evidence="3 5" id="KW-0597">Phosphoprotein</keyword>
<dbReference type="SMART" id="SM00448">
    <property type="entry name" value="REC"/>
    <property type="match status" value="1"/>
</dbReference>
<dbReference type="InterPro" id="IPR011622">
    <property type="entry name" value="7TMR_DISM_rcpt_extracell_dom2"/>
</dbReference>
<evidence type="ECO:0000256" key="6">
    <source>
        <dbReference type="SAM" id="Coils"/>
    </source>
</evidence>
<evidence type="ECO:0000259" key="9">
    <source>
        <dbReference type="PROSITE" id="PS50109"/>
    </source>
</evidence>
<evidence type="ECO:0000256" key="3">
    <source>
        <dbReference type="ARBA" id="ARBA00022553"/>
    </source>
</evidence>
<gene>
    <name evidence="11" type="ORF">I9W95_05995</name>
</gene>
<dbReference type="InterPro" id="IPR036890">
    <property type="entry name" value="HATPase_C_sf"/>
</dbReference>
<keyword evidence="7" id="KW-1133">Transmembrane helix</keyword>
<proteinExistence type="predicted"/>
<dbReference type="InterPro" id="IPR001789">
    <property type="entry name" value="Sig_transdc_resp-reg_receiver"/>
</dbReference>
<sequence length="884" mass="99363">MILLLGLLMMSAARADHVLNYSELQSGHQVGKFLHYWPEKTPLPDGAFPPADTDWQRSNDDVPNFGLVQHPVWFRLTISSQLPIDHLVADIELPLLDEVAFYLIENGELSRFIILGDHLPFEERPILQRSFAIPVQGLPPGDYEFLFRVTTNGSMQFPLSLWYDEDYHQKATNDYVVFGLYIGFILSVALYNMFIYFTTRERYALGFVSHILTYLGFFVALTGIGFQYLWPEQLWLEERATTVFATLSGLFALMFTYDFLDLANRTPRFLRHLITIAFSVSALSVLGTLMLPYQLSVEVSIVSSLFTCLSAIIVTVVCAFRPTPSVLFYGAGWIGILVGVVIHSLAKQGLFPVNSFTVYVMHVGSVVMVTLHSLGIAFRFQEARREHLLTEQRMYKAQRESLKARMKVQEAELKQQKMEAENEAKSAFLATMSHEIRTPLNGVLGMVQLLGETHLDEEQERYLDTISSSGESLLTIVNDILDLSKMNSGRLQIERRQIDLHKLVMDCVQLYSNQAQQKELRLVADFRLPACSIIQSDPTRLRQILNNLLSNAVKFTEKGHILVTVRTADNKLSVSVKDTGIGIPESYRDQLFEHFSQADASTSRNYGGTGLGLSISRQLSELMGGSLEFTSTEGEGSEFTFELPDCSPSNPVSSQAPHPFHFKLALSHNDEVSLLSKLLNESGGSVSDTPDWLITDDEALARSSIDRALLITAHRLGDLPRQCQIIRPLNTLDIIRALAPEPEHTNREQAPAQADLKATIWVAEDNIVNQKVIAGMLRHMGLDTVLFNDGAAICRAWTAREASPDLILMDCEMPVLDGFDATRSIRQSERHGEHIPILALTAHVLPEYKDKALKAGFNDFLSKPIDRQLLRDTILRWITTAQTR</sequence>
<evidence type="ECO:0000256" key="7">
    <source>
        <dbReference type="SAM" id="Phobius"/>
    </source>
</evidence>
<feature type="transmembrane region" description="Helical" evidence="7">
    <location>
        <begin position="175"/>
        <end position="199"/>
    </location>
</feature>
<dbReference type="Gene3D" id="3.30.565.10">
    <property type="entry name" value="Histidine kinase-like ATPase, C-terminal domain"/>
    <property type="match status" value="1"/>
</dbReference>
<dbReference type="Pfam" id="PF07695">
    <property type="entry name" value="7TMR-DISM_7TM"/>
    <property type="match status" value="1"/>
</dbReference>
<keyword evidence="8" id="KW-0732">Signal</keyword>
<dbReference type="PROSITE" id="PS50110">
    <property type="entry name" value="RESPONSE_REGULATORY"/>
    <property type="match status" value="1"/>
</dbReference>
<feature type="domain" description="Histidine kinase" evidence="9">
    <location>
        <begin position="431"/>
        <end position="647"/>
    </location>
</feature>
<dbReference type="CDD" id="cd16922">
    <property type="entry name" value="HATPase_EvgS-ArcB-TorS-like"/>
    <property type="match status" value="1"/>
</dbReference>
<feature type="signal peptide" evidence="8">
    <location>
        <begin position="1"/>
        <end position="15"/>
    </location>
</feature>
<comment type="catalytic activity">
    <reaction evidence="1">
        <text>ATP + protein L-histidine = ADP + protein N-phospho-L-histidine.</text>
        <dbReference type="EC" id="2.7.13.3"/>
    </reaction>
</comment>
<feature type="transmembrane region" description="Helical" evidence="7">
    <location>
        <begin position="358"/>
        <end position="378"/>
    </location>
</feature>
<feature type="transmembrane region" description="Helical" evidence="7">
    <location>
        <begin position="272"/>
        <end position="293"/>
    </location>
</feature>
<keyword evidence="7" id="KW-0812">Transmembrane</keyword>
<dbReference type="RefSeq" id="WP_225672871.1">
    <property type="nucleotide sequence ID" value="NZ_JAEDAH010000027.1"/>
</dbReference>
<dbReference type="Pfam" id="PF02518">
    <property type="entry name" value="HATPase_c"/>
    <property type="match status" value="1"/>
</dbReference>
<keyword evidence="7" id="KW-0472">Membrane</keyword>
<dbReference type="SUPFAM" id="SSF52172">
    <property type="entry name" value="CheY-like"/>
    <property type="match status" value="1"/>
</dbReference>
<dbReference type="InterPro" id="IPR003661">
    <property type="entry name" value="HisK_dim/P_dom"/>
</dbReference>